<comment type="caution">
    <text evidence="1">The sequence shown here is derived from an EMBL/GenBank/DDBJ whole genome shotgun (WGS) entry which is preliminary data.</text>
</comment>
<organism evidence="1 2">
    <name type="scientific">Sphaerodactylus townsendi</name>
    <dbReference type="NCBI Taxonomy" id="933632"/>
    <lineage>
        <taxon>Eukaryota</taxon>
        <taxon>Metazoa</taxon>
        <taxon>Chordata</taxon>
        <taxon>Craniata</taxon>
        <taxon>Vertebrata</taxon>
        <taxon>Euteleostomi</taxon>
        <taxon>Lepidosauria</taxon>
        <taxon>Squamata</taxon>
        <taxon>Bifurcata</taxon>
        <taxon>Gekkota</taxon>
        <taxon>Sphaerodactylidae</taxon>
        <taxon>Sphaerodactylus</taxon>
    </lineage>
</organism>
<gene>
    <name evidence="1" type="ORF">K3G42_020063</name>
</gene>
<accession>A0ACB8EQX6</accession>
<protein>
    <submittedName>
        <fullName evidence="1">Uncharacterized protein</fullName>
    </submittedName>
</protein>
<proteinExistence type="predicted"/>
<name>A0ACB8EQX6_9SAUR</name>
<dbReference type="Proteomes" id="UP000827872">
    <property type="component" value="Linkage Group LG07"/>
</dbReference>
<dbReference type="EMBL" id="CM037620">
    <property type="protein sequence ID" value="KAH7995017.1"/>
    <property type="molecule type" value="Genomic_DNA"/>
</dbReference>
<reference evidence="1" key="1">
    <citation type="submission" date="2021-08" db="EMBL/GenBank/DDBJ databases">
        <title>The first chromosome-level gecko genome reveals the dynamic sex chromosomes of Neotropical dwarf geckos (Sphaerodactylidae: Sphaerodactylus).</title>
        <authorList>
            <person name="Pinto B.J."/>
            <person name="Keating S.E."/>
            <person name="Gamble T."/>
        </authorList>
    </citation>
    <scope>NUCLEOTIDE SEQUENCE</scope>
    <source>
        <strain evidence="1">TG3544</strain>
    </source>
</reference>
<evidence type="ECO:0000313" key="2">
    <source>
        <dbReference type="Proteomes" id="UP000827872"/>
    </source>
</evidence>
<sequence length="242" mass="27220">MTIAFGPVPRITWEHKEIHLVHFQEPKTFNYSTLLLSEDKDILYVGAREVIFALNSLNISEKKQEVLWKVTEDKKTKCAEKGKSKQTECLNYVRVLQQLNDTFLYVCGTNAFQPVCDYLYAQITLATKIVLLSSVQHDEHIPALWKAGALLTSKAHLTQALRLKVALYEISLVFVFPFVLGSSCQWHHNLTLAKVIEVIDPPVLSTNNHPVIVDAILHPSFRICPGAKLTGVCLAPMAPPYP</sequence>
<evidence type="ECO:0000313" key="1">
    <source>
        <dbReference type="EMBL" id="KAH7995017.1"/>
    </source>
</evidence>
<keyword evidence="2" id="KW-1185">Reference proteome</keyword>